<dbReference type="GO" id="GO:0009253">
    <property type="term" value="P:peptidoglycan catabolic process"/>
    <property type="evidence" value="ECO:0007669"/>
    <property type="project" value="InterPro"/>
</dbReference>
<keyword evidence="2 7" id="KW-0929">Antimicrobial</keyword>
<dbReference type="Proteomes" id="UP000018511">
    <property type="component" value="Unassembled WGS sequence"/>
</dbReference>
<dbReference type="HAMAP" id="MF_04110">
    <property type="entry name" value="ENDOLYSIN_T4"/>
    <property type="match status" value="1"/>
</dbReference>
<dbReference type="GO" id="GO:0031640">
    <property type="term" value="P:killing of cells of another organism"/>
    <property type="evidence" value="ECO:0007669"/>
    <property type="project" value="UniProtKB-KW"/>
</dbReference>
<evidence type="ECO:0000256" key="4">
    <source>
        <dbReference type="ARBA" id="ARBA00022801"/>
    </source>
</evidence>
<keyword evidence="5" id="KW-1035">Host cytoplasm</keyword>
<evidence type="ECO:0000256" key="1">
    <source>
        <dbReference type="ARBA" id="ARBA00000632"/>
    </source>
</evidence>
<dbReference type="InterPro" id="IPR033907">
    <property type="entry name" value="Endolysin_autolysin"/>
</dbReference>
<dbReference type="EC" id="3.2.1.17" evidence="7"/>
<dbReference type="InterPro" id="IPR002196">
    <property type="entry name" value="Glyco_hydro_24"/>
</dbReference>
<dbReference type="InterPro" id="IPR034690">
    <property type="entry name" value="Endolysin_T4_type"/>
</dbReference>
<dbReference type="PANTHER" id="PTHR38107">
    <property type="match status" value="1"/>
</dbReference>
<name>V7DA39_9PSED</name>
<dbReference type="GO" id="GO:0016998">
    <property type="term" value="P:cell wall macromolecule catabolic process"/>
    <property type="evidence" value="ECO:0007669"/>
    <property type="project" value="InterPro"/>
</dbReference>
<keyword evidence="6 7" id="KW-0326">Glycosidase</keyword>
<organism evidence="8 9">
    <name type="scientific">Pseudomonas taiwanensis SJ9</name>
    <dbReference type="NCBI Taxonomy" id="1388762"/>
    <lineage>
        <taxon>Bacteria</taxon>
        <taxon>Pseudomonadati</taxon>
        <taxon>Pseudomonadota</taxon>
        <taxon>Gammaproteobacteria</taxon>
        <taxon>Pseudomonadales</taxon>
        <taxon>Pseudomonadaceae</taxon>
        <taxon>Pseudomonas</taxon>
    </lineage>
</organism>
<sequence>MMSAPVVGQAIEIAARLVSRPEFDGLHDPDKRTAVIEPYYDPVGLPTIGYGHLLSRTAWAPLGQFPAISIEQAEALLRADLAKAAGAVLRLVKVKLSPNQLAALIDFVFNAGAGNFEISTIRRVVNRGDLTGVPAQLMRWVYAKGVKLPGLVKRRRAEAELWVA</sequence>
<dbReference type="GO" id="GO:0003796">
    <property type="term" value="F:lysozyme activity"/>
    <property type="evidence" value="ECO:0007669"/>
    <property type="project" value="UniProtKB-EC"/>
</dbReference>
<evidence type="ECO:0000256" key="2">
    <source>
        <dbReference type="ARBA" id="ARBA00022529"/>
    </source>
</evidence>
<dbReference type="PATRIC" id="fig|1388762.3.peg.2672"/>
<dbReference type="GO" id="GO:0042742">
    <property type="term" value="P:defense response to bacterium"/>
    <property type="evidence" value="ECO:0007669"/>
    <property type="project" value="UniProtKB-KW"/>
</dbReference>
<dbReference type="RefSeq" id="WP_023661691.1">
    <property type="nucleotide sequence ID" value="NZ_AXUP01000166.1"/>
</dbReference>
<dbReference type="CDD" id="cd00737">
    <property type="entry name" value="lyz_endolysin_autolysin"/>
    <property type="match status" value="1"/>
</dbReference>
<dbReference type="AlphaFoldDB" id="V7DA39"/>
<comment type="caution">
    <text evidence="8">The sequence shown here is derived from an EMBL/GenBank/DDBJ whole genome shotgun (WGS) entry which is preliminary data.</text>
</comment>
<dbReference type="InterPro" id="IPR023346">
    <property type="entry name" value="Lysozyme-like_dom_sf"/>
</dbReference>
<evidence type="ECO:0000313" key="8">
    <source>
        <dbReference type="EMBL" id="ESW39154.1"/>
    </source>
</evidence>
<accession>V7DA39</accession>
<evidence type="ECO:0000313" key="9">
    <source>
        <dbReference type="Proteomes" id="UP000018511"/>
    </source>
</evidence>
<protein>
    <recommendedName>
        <fullName evidence="7">Lysozyme</fullName>
        <ecNumber evidence="7">3.2.1.17</ecNumber>
    </recommendedName>
</protein>
<keyword evidence="4 7" id="KW-0378">Hydrolase</keyword>
<dbReference type="EMBL" id="AXUP01000166">
    <property type="protein sequence ID" value="ESW39154.1"/>
    <property type="molecule type" value="Genomic_DNA"/>
</dbReference>
<evidence type="ECO:0000256" key="6">
    <source>
        <dbReference type="ARBA" id="ARBA00023295"/>
    </source>
</evidence>
<evidence type="ECO:0000256" key="7">
    <source>
        <dbReference type="RuleBase" id="RU003788"/>
    </source>
</evidence>
<dbReference type="InterPro" id="IPR051018">
    <property type="entry name" value="Bacteriophage_GH24"/>
</dbReference>
<keyword evidence="3 7" id="KW-0081">Bacteriolytic enzyme</keyword>
<comment type="similarity">
    <text evidence="7">Belongs to the glycosyl hydrolase 24 family.</text>
</comment>
<reference evidence="8 9" key="1">
    <citation type="submission" date="2013-10" db="EMBL/GenBank/DDBJ databases">
        <title>Whole Genome Shotgun Sequence of Pseudomonas taiwanensis SJ9.</title>
        <authorList>
            <person name="Hong S.-J."/>
            <person name="Shin J.-H."/>
        </authorList>
    </citation>
    <scope>NUCLEOTIDE SEQUENCE [LARGE SCALE GENOMIC DNA]</scope>
    <source>
        <strain evidence="8 9">SJ9</strain>
    </source>
</reference>
<dbReference type="InterPro" id="IPR023347">
    <property type="entry name" value="Lysozyme_dom_sf"/>
</dbReference>
<proteinExistence type="inferred from homology"/>
<dbReference type="PANTHER" id="PTHR38107:SF3">
    <property type="entry name" value="LYSOZYME RRRD-RELATED"/>
    <property type="match status" value="1"/>
</dbReference>
<comment type="catalytic activity">
    <reaction evidence="1 7">
        <text>Hydrolysis of (1-&gt;4)-beta-linkages between N-acetylmuramic acid and N-acetyl-D-glucosamine residues in a peptidoglycan and between N-acetyl-D-glucosamine residues in chitodextrins.</text>
        <dbReference type="EC" id="3.2.1.17"/>
    </reaction>
</comment>
<gene>
    <name evidence="8" type="ORF">O164_13395</name>
</gene>
<dbReference type="Gene3D" id="1.10.530.40">
    <property type="match status" value="1"/>
</dbReference>
<dbReference type="SUPFAM" id="SSF53955">
    <property type="entry name" value="Lysozyme-like"/>
    <property type="match status" value="1"/>
</dbReference>
<evidence type="ECO:0000256" key="3">
    <source>
        <dbReference type="ARBA" id="ARBA00022638"/>
    </source>
</evidence>
<dbReference type="Pfam" id="PF00959">
    <property type="entry name" value="Phage_lysozyme"/>
    <property type="match status" value="1"/>
</dbReference>
<evidence type="ECO:0000256" key="5">
    <source>
        <dbReference type="ARBA" id="ARBA00023200"/>
    </source>
</evidence>